<comment type="subcellular location">
    <subcellularLocation>
        <location evidence="9">Cell membrane</location>
        <topology evidence="9">Peripheral membrane protein</topology>
    </subcellularLocation>
    <subcellularLocation>
        <location evidence="2">Endomembrane system</location>
        <topology evidence="2">Peripheral membrane protein</topology>
    </subcellularLocation>
</comment>
<evidence type="ECO:0000256" key="6">
    <source>
        <dbReference type="ARBA" id="ARBA00023136"/>
    </source>
</evidence>
<dbReference type="GO" id="GO:0046933">
    <property type="term" value="F:proton-transporting ATP synthase activity, rotational mechanism"/>
    <property type="evidence" value="ECO:0007669"/>
    <property type="project" value="UniProtKB-UniRule"/>
</dbReference>
<dbReference type="InterPro" id="IPR020546">
    <property type="entry name" value="ATP_synth_F1_dsu/esu_N"/>
</dbReference>
<keyword evidence="6 9" id="KW-0472">Membrane</keyword>
<reference evidence="12" key="1">
    <citation type="submission" date="2021-01" db="EMBL/GenBank/DDBJ databases">
        <title>Modified the classification status of verrucomicrobia.</title>
        <authorList>
            <person name="Feng X."/>
        </authorList>
    </citation>
    <scope>NUCLEOTIDE SEQUENCE</scope>
    <source>
        <strain evidence="12">KCTC 12986</strain>
    </source>
</reference>
<dbReference type="GO" id="GO:0005886">
    <property type="term" value="C:plasma membrane"/>
    <property type="evidence" value="ECO:0007669"/>
    <property type="project" value="UniProtKB-SubCell"/>
</dbReference>
<evidence type="ECO:0000256" key="4">
    <source>
        <dbReference type="ARBA" id="ARBA00022448"/>
    </source>
</evidence>
<feature type="domain" description="ATP synthase F1 complex delta/epsilon subunit N-terminal" evidence="11">
    <location>
        <begin position="3"/>
        <end position="81"/>
    </location>
</feature>
<dbReference type="Gene3D" id="2.60.15.10">
    <property type="entry name" value="F0F1 ATP synthase delta/epsilon subunit, N-terminal"/>
    <property type="match status" value="1"/>
</dbReference>
<dbReference type="RefSeq" id="WP_200391948.1">
    <property type="nucleotide sequence ID" value="NZ_JAENIO010000025.1"/>
</dbReference>
<evidence type="ECO:0000256" key="1">
    <source>
        <dbReference type="ARBA" id="ARBA00003543"/>
    </source>
</evidence>
<keyword evidence="8 9" id="KW-0066">ATP synthesis</keyword>
<dbReference type="HAMAP" id="MF_00530">
    <property type="entry name" value="ATP_synth_epsil_bac"/>
    <property type="match status" value="1"/>
</dbReference>
<comment type="similarity">
    <text evidence="3 9 10">Belongs to the ATPase epsilon chain family.</text>
</comment>
<organism evidence="12 13">
    <name type="scientific">Roseibacillus ishigakijimensis</name>
    <dbReference type="NCBI Taxonomy" id="454146"/>
    <lineage>
        <taxon>Bacteria</taxon>
        <taxon>Pseudomonadati</taxon>
        <taxon>Verrucomicrobiota</taxon>
        <taxon>Verrucomicrobiia</taxon>
        <taxon>Verrucomicrobiales</taxon>
        <taxon>Verrucomicrobiaceae</taxon>
        <taxon>Roseibacillus</taxon>
    </lineage>
</organism>
<proteinExistence type="inferred from homology"/>
<evidence type="ECO:0000313" key="13">
    <source>
        <dbReference type="Proteomes" id="UP000604083"/>
    </source>
</evidence>
<keyword evidence="7 9" id="KW-0139">CF(1)</keyword>
<dbReference type="PANTHER" id="PTHR13822:SF10">
    <property type="entry name" value="ATP SYNTHASE EPSILON CHAIN, CHLOROPLASTIC"/>
    <property type="match status" value="1"/>
</dbReference>
<sequence length="139" mass="15128">MALHLEIVTPERKVFSDTVDNVYLPGTDGEMGILESHAALVSALDAGELRYAKGGEVVELAIGHGFAEVTQEKVTVLTDVAFAEDQIDEDKVAEALERAQKTLEEIDPKEAEEHAAQQKVIASAMAQLALKRKRRNSSN</sequence>
<dbReference type="EMBL" id="JAENIO010000025">
    <property type="protein sequence ID" value="MBK1834517.1"/>
    <property type="molecule type" value="Genomic_DNA"/>
</dbReference>
<keyword evidence="5 9" id="KW-0406">Ion transport</keyword>
<dbReference type="NCBIfam" id="TIGR01216">
    <property type="entry name" value="ATP_synt_epsi"/>
    <property type="match status" value="1"/>
</dbReference>
<keyword evidence="13" id="KW-1185">Reference proteome</keyword>
<evidence type="ECO:0000256" key="10">
    <source>
        <dbReference type="RuleBase" id="RU003656"/>
    </source>
</evidence>
<gene>
    <name evidence="9 12" type="primary">atpC</name>
    <name evidence="12" type="ORF">JIN78_10635</name>
</gene>
<comment type="function">
    <text evidence="1 9">Produces ATP from ADP in the presence of a proton gradient across the membrane.</text>
</comment>
<evidence type="ECO:0000256" key="7">
    <source>
        <dbReference type="ARBA" id="ARBA00023196"/>
    </source>
</evidence>
<dbReference type="Proteomes" id="UP000604083">
    <property type="component" value="Unassembled WGS sequence"/>
</dbReference>
<evidence type="ECO:0000256" key="2">
    <source>
        <dbReference type="ARBA" id="ARBA00004184"/>
    </source>
</evidence>
<dbReference type="PANTHER" id="PTHR13822">
    <property type="entry name" value="ATP SYNTHASE DELTA/EPSILON CHAIN"/>
    <property type="match status" value="1"/>
</dbReference>
<evidence type="ECO:0000313" key="12">
    <source>
        <dbReference type="EMBL" id="MBK1834517.1"/>
    </source>
</evidence>
<dbReference type="SUPFAM" id="SSF51344">
    <property type="entry name" value="Epsilon subunit of F1F0-ATP synthase N-terminal domain"/>
    <property type="match status" value="1"/>
</dbReference>
<keyword evidence="9" id="KW-1003">Cell membrane</keyword>
<dbReference type="GO" id="GO:0012505">
    <property type="term" value="C:endomembrane system"/>
    <property type="evidence" value="ECO:0007669"/>
    <property type="project" value="UniProtKB-SubCell"/>
</dbReference>
<dbReference type="GO" id="GO:0045259">
    <property type="term" value="C:proton-transporting ATP synthase complex"/>
    <property type="evidence" value="ECO:0007669"/>
    <property type="project" value="UniProtKB-KW"/>
</dbReference>
<accession>A0A934RMH6</accession>
<keyword evidence="4 9" id="KW-0813">Transport</keyword>
<dbReference type="GO" id="GO:0005524">
    <property type="term" value="F:ATP binding"/>
    <property type="evidence" value="ECO:0007669"/>
    <property type="project" value="UniProtKB-UniRule"/>
</dbReference>
<evidence type="ECO:0000256" key="9">
    <source>
        <dbReference type="HAMAP-Rule" id="MF_00530"/>
    </source>
</evidence>
<comment type="subunit">
    <text evidence="9 10">F-type ATPases have 2 components, CF(1) - the catalytic core - and CF(0) - the membrane proton channel. CF(1) has five subunits: alpha(3), beta(3), gamma(1), delta(1), epsilon(1). CF(0) has three main subunits: a, b and c.</text>
</comment>
<dbReference type="InterPro" id="IPR036771">
    <property type="entry name" value="ATPsynth_dsu/esu_N"/>
</dbReference>
<evidence type="ECO:0000259" key="11">
    <source>
        <dbReference type="Pfam" id="PF02823"/>
    </source>
</evidence>
<keyword evidence="9" id="KW-0375">Hydrogen ion transport</keyword>
<protein>
    <recommendedName>
        <fullName evidence="9">ATP synthase epsilon chain</fullName>
    </recommendedName>
    <alternativeName>
        <fullName evidence="9">ATP synthase F1 sector epsilon subunit</fullName>
    </alternativeName>
    <alternativeName>
        <fullName evidence="9">F-ATPase epsilon subunit</fullName>
    </alternativeName>
</protein>
<evidence type="ECO:0000256" key="5">
    <source>
        <dbReference type="ARBA" id="ARBA00023065"/>
    </source>
</evidence>
<dbReference type="AlphaFoldDB" id="A0A934RMH6"/>
<dbReference type="Pfam" id="PF02823">
    <property type="entry name" value="ATP-synt_DE_N"/>
    <property type="match status" value="1"/>
</dbReference>
<dbReference type="CDD" id="cd12152">
    <property type="entry name" value="F1-ATPase_delta"/>
    <property type="match status" value="1"/>
</dbReference>
<evidence type="ECO:0000256" key="8">
    <source>
        <dbReference type="ARBA" id="ARBA00023310"/>
    </source>
</evidence>
<comment type="caution">
    <text evidence="12">The sequence shown here is derived from an EMBL/GenBank/DDBJ whole genome shotgun (WGS) entry which is preliminary data.</text>
</comment>
<name>A0A934RMH6_9BACT</name>
<evidence type="ECO:0000256" key="3">
    <source>
        <dbReference type="ARBA" id="ARBA00005712"/>
    </source>
</evidence>
<dbReference type="InterPro" id="IPR001469">
    <property type="entry name" value="ATP_synth_F1_dsu/esu"/>
</dbReference>